<dbReference type="Proteomes" id="UP000664132">
    <property type="component" value="Unassembled WGS sequence"/>
</dbReference>
<dbReference type="OrthoDB" id="3560811at2759"/>
<sequence length="185" mass="20728">MPHASTGTQHSCPGASGPVTLRNGNVISAGNCTWTVRKGKYRWCTRHENICFPHDWTYSKKDECKHCQKAKQAARDEAERKKDEKRKRKRDDDDDERKTLGKKEDFQGNRTPAKKSDPPSARKTRSATKKEAEQKGGKQGGKKAQHWHFWMAGRKVIDLDGLVGYMVAISDESTGPCCGGHADCV</sequence>
<reference evidence="2" key="1">
    <citation type="submission" date="2021-02" db="EMBL/GenBank/DDBJ databases">
        <title>Genome sequence Cadophora malorum strain M34.</title>
        <authorList>
            <person name="Stefanovic E."/>
            <person name="Vu D."/>
            <person name="Scully C."/>
            <person name="Dijksterhuis J."/>
            <person name="Roader J."/>
            <person name="Houbraken J."/>
        </authorList>
    </citation>
    <scope>NUCLEOTIDE SEQUENCE</scope>
    <source>
        <strain evidence="2">M34</strain>
    </source>
</reference>
<evidence type="ECO:0000256" key="1">
    <source>
        <dbReference type="SAM" id="MobiDB-lite"/>
    </source>
</evidence>
<dbReference type="AlphaFoldDB" id="A0A8H7TD54"/>
<feature type="compositionally biased region" description="Basic and acidic residues" evidence="1">
    <location>
        <begin position="96"/>
        <end position="107"/>
    </location>
</feature>
<gene>
    <name evidence="2" type="ORF">IFR04_009224</name>
</gene>
<keyword evidence="3" id="KW-1185">Reference proteome</keyword>
<feature type="compositionally biased region" description="Basic and acidic residues" evidence="1">
    <location>
        <begin position="73"/>
        <end position="82"/>
    </location>
</feature>
<evidence type="ECO:0000313" key="3">
    <source>
        <dbReference type="Proteomes" id="UP000664132"/>
    </source>
</evidence>
<protein>
    <submittedName>
        <fullName evidence="2">Uncharacterized protein</fullName>
    </submittedName>
</protein>
<feature type="region of interest" description="Disordered" evidence="1">
    <location>
        <begin position="73"/>
        <end position="145"/>
    </location>
</feature>
<accession>A0A8H7TD54</accession>
<organism evidence="2 3">
    <name type="scientific">Cadophora malorum</name>
    <dbReference type="NCBI Taxonomy" id="108018"/>
    <lineage>
        <taxon>Eukaryota</taxon>
        <taxon>Fungi</taxon>
        <taxon>Dikarya</taxon>
        <taxon>Ascomycota</taxon>
        <taxon>Pezizomycotina</taxon>
        <taxon>Leotiomycetes</taxon>
        <taxon>Helotiales</taxon>
        <taxon>Ploettnerulaceae</taxon>
        <taxon>Cadophora</taxon>
    </lineage>
</organism>
<evidence type="ECO:0000313" key="2">
    <source>
        <dbReference type="EMBL" id="KAG4417654.1"/>
    </source>
</evidence>
<proteinExistence type="predicted"/>
<comment type="caution">
    <text evidence="2">The sequence shown here is derived from an EMBL/GenBank/DDBJ whole genome shotgun (WGS) entry which is preliminary data.</text>
</comment>
<dbReference type="EMBL" id="JAFJYH010000149">
    <property type="protein sequence ID" value="KAG4417654.1"/>
    <property type="molecule type" value="Genomic_DNA"/>
</dbReference>
<name>A0A8H7TD54_9HELO</name>